<reference evidence="2" key="1">
    <citation type="submission" date="2017-06" db="EMBL/GenBank/DDBJ databases">
        <authorList>
            <person name="Varghese N."/>
            <person name="Submissions S."/>
        </authorList>
    </citation>
    <scope>NUCLEOTIDE SEQUENCE [LARGE SCALE GENOMIC DNA]</scope>
    <source>
        <strain evidence="2">LNB2</strain>
    </source>
</reference>
<evidence type="ECO:0008006" key="3">
    <source>
        <dbReference type="Google" id="ProtNLM"/>
    </source>
</evidence>
<dbReference type="AlphaFoldDB" id="A0A239KC79"/>
<gene>
    <name evidence="1" type="ORF">SAMN06295912_1505</name>
</gene>
<organism evidence="1 2">
    <name type="scientific">Edaphosphingomonas laterariae</name>
    <dbReference type="NCBI Taxonomy" id="861865"/>
    <lineage>
        <taxon>Bacteria</taxon>
        <taxon>Pseudomonadati</taxon>
        <taxon>Pseudomonadota</taxon>
        <taxon>Alphaproteobacteria</taxon>
        <taxon>Sphingomonadales</taxon>
        <taxon>Rhizorhabdaceae</taxon>
        <taxon>Edaphosphingomonas</taxon>
    </lineage>
</organism>
<dbReference type="EMBL" id="FZOS01000050">
    <property type="protein sequence ID" value="SNT15685.1"/>
    <property type="molecule type" value="Genomic_DNA"/>
</dbReference>
<dbReference type="RefSeq" id="WP_144033877.1">
    <property type="nucleotide sequence ID" value="NZ_FZOS01000050.1"/>
</dbReference>
<protein>
    <recommendedName>
        <fullName evidence="3">LexA DNA binding domain-containing protein</fullName>
    </recommendedName>
</protein>
<name>A0A239KC79_9SPHN</name>
<evidence type="ECO:0000313" key="1">
    <source>
        <dbReference type="EMBL" id="SNT15685.1"/>
    </source>
</evidence>
<dbReference type="OrthoDB" id="7448487at2"/>
<keyword evidence="2" id="KW-1185">Reference proteome</keyword>
<accession>A0A239KC79</accession>
<sequence length="153" mass="16911">MGYTDPRLAEALVFTAVAEAADVGAPCPSNQDLADIIDGSVSSPPYILTRLQRQGLIAIERYQKERRITIVETGKQTAPVRNPAIHWRNRKRNVPAPAITAVRQRDNETGRRIIVAARREGMDVQTFLTCMVAVGFAEYERSIHHEAMEGVGG</sequence>
<proteinExistence type="predicted"/>
<evidence type="ECO:0000313" key="2">
    <source>
        <dbReference type="Proteomes" id="UP000198281"/>
    </source>
</evidence>
<dbReference type="Proteomes" id="UP000198281">
    <property type="component" value="Unassembled WGS sequence"/>
</dbReference>